<name>A0A2P5FLT8_TREOI</name>
<dbReference type="GO" id="GO:0000445">
    <property type="term" value="C:THO complex part of transcription export complex"/>
    <property type="evidence" value="ECO:0007669"/>
    <property type="project" value="TreeGrafter"/>
</dbReference>
<feature type="compositionally biased region" description="Acidic residues" evidence="5">
    <location>
        <begin position="1058"/>
        <end position="1070"/>
    </location>
</feature>
<dbReference type="STRING" id="63057.A0A2P5FLT8"/>
<dbReference type="InterPro" id="IPR036982">
    <property type="entry name" value="Deoxyhypusine_synthase_sf"/>
</dbReference>
<dbReference type="GO" id="GO:0016740">
    <property type="term" value="F:transferase activity"/>
    <property type="evidence" value="ECO:0007669"/>
    <property type="project" value="UniProtKB-KW"/>
</dbReference>
<dbReference type="InterPro" id="IPR021861">
    <property type="entry name" value="THO_THOC1"/>
</dbReference>
<dbReference type="PANTHER" id="PTHR13265">
    <property type="entry name" value="THO COMPLEX SUBUNIT 1"/>
    <property type="match status" value="1"/>
</dbReference>
<protein>
    <submittedName>
        <fullName evidence="6">Deoxyhypusine synthase</fullName>
    </submittedName>
</protein>
<dbReference type="Pfam" id="PF11957">
    <property type="entry name" value="efThoc1"/>
    <property type="match status" value="1"/>
</dbReference>
<keyword evidence="7" id="KW-1185">Reference proteome</keyword>
<dbReference type="AlphaFoldDB" id="A0A2P5FLT8"/>
<dbReference type="FunFam" id="3.40.910.10:FF:000002">
    <property type="entry name" value="Deoxyhypusine synthase"/>
    <property type="match status" value="1"/>
</dbReference>
<dbReference type="FunCoup" id="A0A2P5FLT8">
    <property type="interactions" value="2878"/>
</dbReference>
<dbReference type="NCBIfam" id="TIGR00321">
    <property type="entry name" value="dhys"/>
    <property type="match status" value="1"/>
</dbReference>
<dbReference type="Proteomes" id="UP000237000">
    <property type="component" value="Unassembled WGS sequence"/>
</dbReference>
<comment type="similarity">
    <text evidence="2">Belongs to the deoxyhypusine synthase family.</text>
</comment>
<reference evidence="7" key="1">
    <citation type="submission" date="2016-06" db="EMBL/GenBank/DDBJ databases">
        <title>Parallel loss of symbiosis genes in relatives of nitrogen-fixing non-legume Parasponia.</title>
        <authorList>
            <person name="Van Velzen R."/>
            <person name="Holmer R."/>
            <person name="Bu F."/>
            <person name="Rutten L."/>
            <person name="Van Zeijl A."/>
            <person name="Liu W."/>
            <person name="Santuari L."/>
            <person name="Cao Q."/>
            <person name="Sharma T."/>
            <person name="Shen D."/>
            <person name="Roswanjaya Y."/>
            <person name="Wardhani T."/>
            <person name="Kalhor M.S."/>
            <person name="Jansen J."/>
            <person name="Van den Hoogen J."/>
            <person name="Gungor B."/>
            <person name="Hartog M."/>
            <person name="Hontelez J."/>
            <person name="Verver J."/>
            <person name="Yang W.-C."/>
            <person name="Schijlen E."/>
            <person name="Repin R."/>
            <person name="Schilthuizen M."/>
            <person name="Schranz E."/>
            <person name="Heidstra R."/>
            <person name="Miyata K."/>
            <person name="Fedorova E."/>
            <person name="Kohlen W."/>
            <person name="Bisseling T."/>
            <person name="Smit S."/>
            <person name="Geurts R."/>
        </authorList>
    </citation>
    <scope>NUCLEOTIDE SEQUENCE [LARGE SCALE GENOMIC DNA]</scope>
    <source>
        <strain evidence="7">cv. RG33-2</strain>
    </source>
</reference>
<dbReference type="EMBL" id="JXTC01000022">
    <property type="protein sequence ID" value="PON98739.1"/>
    <property type="molecule type" value="Genomic_DNA"/>
</dbReference>
<dbReference type="GO" id="GO:0006406">
    <property type="term" value="P:mRNA export from nucleus"/>
    <property type="evidence" value="ECO:0007669"/>
    <property type="project" value="TreeGrafter"/>
</dbReference>
<dbReference type="SUPFAM" id="SSF52467">
    <property type="entry name" value="DHS-like NAD/FAD-binding domain"/>
    <property type="match status" value="1"/>
</dbReference>
<organism evidence="6 7">
    <name type="scientific">Trema orientale</name>
    <name type="common">Charcoal tree</name>
    <name type="synonym">Celtis orientalis</name>
    <dbReference type="NCBI Taxonomy" id="63057"/>
    <lineage>
        <taxon>Eukaryota</taxon>
        <taxon>Viridiplantae</taxon>
        <taxon>Streptophyta</taxon>
        <taxon>Embryophyta</taxon>
        <taxon>Tracheophyta</taxon>
        <taxon>Spermatophyta</taxon>
        <taxon>Magnoliopsida</taxon>
        <taxon>eudicotyledons</taxon>
        <taxon>Gunneridae</taxon>
        <taxon>Pentapetalae</taxon>
        <taxon>rosids</taxon>
        <taxon>fabids</taxon>
        <taxon>Rosales</taxon>
        <taxon>Cannabaceae</taxon>
        <taxon>Trema</taxon>
    </lineage>
</organism>
<dbReference type="InterPro" id="IPR029035">
    <property type="entry name" value="DHS-like_NAD/FAD-binding_dom"/>
</dbReference>
<dbReference type="InParanoid" id="A0A2P5FLT8"/>
<feature type="compositionally biased region" description="Basic and acidic residues" evidence="5">
    <location>
        <begin position="961"/>
        <end position="974"/>
    </location>
</feature>
<evidence type="ECO:0000256" key="4">
    <source>
        <dbReference type="ARBA" id="ARBA00023027"/>
    </source>
</evidence>
<evidence type="ECO:0000256" key="5">
    <source>
        <dbReference type="SAM" id="MobiDB-lite"/>
    </source>
</evidence>
<evidence type="ECO:0000256" key="1">
    <source>
        <dbReference type="ARBA" id="ARBA00001911"/>
    </source>
</evidence>
<evidence type="ECO:0000256" key="3">
    <source>
        <dbReference type="ARBA" id="ARBA00022679"/>
    </source>
</evidence>
<gene>
    <name evidence="6" type="ORF">TorRG33x02_053540</name>
</gene>
<dbReference type="InterPro" id="IPR002773">
    <property type="entry name" value="Deoxyhypusine_synthase"/>
</dbReference>
<comment type="cofactor">
    <cofactor evidence="1">
        <name>NAD(+)</name>
        <dbReference type="ChEBI" id="CHEBI:57540"/>
    </cofactor>
</comment>
<evidence type="ECO:0000313" key="6">
    <source>
        <dbReference type="EMBL" id="PON98739.1"/>
    </source>
</evidence>
<dbReference type="OrthoDB" id="10257415at2759"/>
<sequence length="1070" mass="119943">MENHLLAAAHSAAFKESESLEGKCAKIEGYDFNQGVDYPRLISSMLSTGFQASNLGDAIQVVDQMLDWRLSDESIDEDCSEEEKDLAYRSSVRCKMFLGFTSNLISSGVRDTIRYLVEHRMVDVVVTTAGGIEEDLIKCLAPTYKGDFSLPGAYLRSKGLNRIGNLLVPNDNYCKFEDWIIPIFDQMLKEQTEDNLLWTPSKLIARLGKEINDKSSYLYWAYKNNIPVFCPGITDGSLGDMLYFHSFRNPGLIVDLVQDIRAMNGEAVHASPRKTGIIVLGGGLPKHHICNANMMRNGADYAVFINTAQEFDGSDSGARPDEAVSWGKIRGSAKTVKVHCDATIAFPLLVAETFAKKFITRSYIAGVGMPFVVTENLGIRCLGQMRLTFIRLSNITNTEEGSQLLEYYVIGFFMAFISFIEFFFRRVCGEALATAMHLADLKDSTGREAISISISSSNIIIMDVFRAAILQPPGPPETFALQTVQQVIKPQKQTKLAQDENQLLENIIRTLLQELVSSAVQSGEPIMQYGQSIDEGASTPGHIPRLLDIVLYLCEKEHIEGGMIFQLLEDLTEMSTMRNCKDIFGYIESKQDVLGKPELFARGKLVMLRTCNQLLRRLSKANDVVFCGRILMFLAHFFPLSERSAVNIKGVFNTSNETKYEKDPPDGISIDFNFYKTFWSLQEHFCNPASLSVAPLKWQKFVSNLSVVLNTFEAQPLSDEEGNANYLEEEAATFSIKYLTSGKLMGLELKDPSFHRHILVQCLILFNYLKAPGKSEKDLPSESMKEEIKSYEERVKKLLEMTPPKGRDFLHKVEHILEREKNWVWWKRDGCPPFEKQPINNKVVQDGAKKRKPRWRLGNKELSQLWKWADQNPNALTDPQRVRTPSIMEYWKPLAEDMDPAAGIEAEYHHKNNRVYCWKGLRFSARQDLEGFSKFTELGIEGVVPLELLPPDVRSKYQTKPNDRSKRAKKEELKGAAQQVEGIQIATPASENDEGSRAALEASTTPADAEITGVTGNVSQAGSPMPDEQLKQGSDTDAGQEMGQLEADTEVEAGMIDGEADTEGDLDEAA</sequence>
<dbReference type="Gene3D" id="3.40.910.10">
    <property type="entry name" value="Deoxyhypusine synthase"/>
    <property type="match status" value="1"/>
</dbReference>
<keyword evidence="4" id="KW-0520">NAD</keyword>
<dbReference type="Pfam" id="PF01916">
    <property type="entry name" value="DS"/>
    <property type="match status" value="1"/>
</dbReference>
<proteinExistence type="inferred from homology"/>
<evidence type="ECO:0000313" key="7">
    <source>
        <dbReference type="Proteomes" id="UP000237000"/>
    </source>
</evidence>
<dbReference type="PANTHER" id="PTHR13265:SF0">
    <property type="entry name" value="HPR1"/>
    <property type="match status" value="1"/>
</dbReference>
<feature type="region of interest" description="Disordered" evidence="5">
    <location>
        <begin position="953"/>
        <end position="1070"/>
    </location>
</feature>
<keyword evidence="3" id="KW-0808">Transferase</keyword>
<evidence type="ECO:0000256" key="2">
    <source>
        <dbReference type="ARBA" id="ARBA00009892"/>
    </source>
</evidence>
<accession>A0A2P5FLT8</accession>
<comment type="caution">
    <text evidence="6">The sequence shown here is derived from an EMBL/GenBank/DDBJ whole genome shotgun (WGS) entry which is preliminary data.</text>
</comment>